<dbReference type="EMBL" id="CAJGYO010000008">
    <property type="protein sequence ID" value="CAD6249920.1"/>
    <property type="molecule type" value="Genomic_DNA"/>
</dbReference>
<evidence type="ECO:0000313" key="2">
    <source>
        <dbReference type="EMBL" id="CAD6249920.1"/>
    </source>
</evidence>
<keyword evidence="3" id="KW-1185">Reference proteome</keyword>
<feature type="region of interest" description="Disordered" evidence="1">
    <location>
        <begin position="1"/>
        <end position="44"/>
    </location>
</feature>
<sequence length="77" mass="7905">MDATEAQTYAARSTVDNSGVGVAPAGGPVEAEEDRGKEAEALKAQVDGCGEAGMSARAEAAARRVETRASQAVRRQL</sequence>
<feature type="compositionally biased region" description="Low complexity" evidence="1">
    <location>
        <begin position="19"/>
        <end position="29"/>
    </location>
</feature>
<organism evidence="2 3">
    <name type="scientific">Miscanthus lutarioriparius</name>
    <dbReference type="NCBI Taxonomy" id="422564"/>
    <lineage>
        <taxon>Eukaryota</taxon>
        <taxon>Viridiplantae</taxon>
        <taxon>Streptophyta</taxon>
        <taxon>Embryophyta</taxon>
        <taxon>Tracheophyta</taxon>
        <taxon>Spermatophyta</taxon>
        <taxon>Magnoliopsida</taxon>
        <taxon>Liliopsida</taxon>
        <taxon>Poales</taxon>
        <taxon>Poaceae</taxon>
        <taxon>PACMAD clade</taxon>
        <taxon>Panicoideae</taxon>
        <taxon>Andropogonodae</taxon>
        <taxon>Andropogoneae</taxon>
        <taxon>Saccharinae</taxon>
        <taxon>Miscanthus</taxon>
    </lineage>
</organism>
<name>A0A811PVK2_9POAL</name>
<dbReference type="AlphaFoldDB" id="A0A811PVK2"/>
<evidence type="ECO:0000313" key="3">
    <source>
        <dbReference type="Proteomes" id="UP000604825"/>
    </source>
</evidence>
<dbReference type="Proteomes" id="UP000604825">
    <property type="component" value="Unassembled WGS sequence"/>
</dbReference>
<proteinExistence type="predicted"/>
<gene>
    <name evidence="2" type="ORF">NCGR_LOCUS33719</name>
</gene>
<protein>
    <submittedName>
        <fullName evidence="2">Uncharacterized protein</fullName>
    </submittedName>
</protein>
<reference evidence="2" key="1">
    <citation type="submission" date="2020-10" db="EMBL/GenBank/DDBJ databases">
        <authorList>
            <person name="Han B."/>
            <person name="Lu T."/>
            <person name="Zhao Q."/>
            <person name="Huang X."/>
            <person name="Zhao Y."/>
        </authorList>
    </citation>
    <scope>NUCLEOTIDE SEQUENCE</scope>
</reference>
<comment type="caution">
    <text evidence="2">The sequence shown here is derived from an EMBL/GenBank/DDBJ whole genome shotgun (WGS) entry which is preliminary data.</text>
</comment>
<evidence type="ECO:0000256" key="1">
    <source>
        <dbReference type="SAM" id="MobiDB-lite"/>
    </source>
</evidence>
<accession>A0A811PVK2</accession>
<feature type="compositionally biased region" description="Polar residues" evidence="1">
    <location>
        <begin position="1"/>
        <end position="17"/>
    </location>
</feature>